<proteinExistence type="predicted"/>
<comment type="caution">
    <text evidence="2">The sequence shown here is derived from an EMBL/GenBank/DDBJ whole genome shotgun (WGS) entry which is preliminary data.</text>
</comment>
<reference evidence="2 3" key="1">
    <citation type="submission" date="2018-11" db="EMBL/GenBank/DDBJ databases">
        <authorList>
            <person name="Zhou Z."/>
            <person name="Wang G."/>
        </authorList>
    </citation>
    <scope>NUCLEOTIDE SEQUENCE [LARGE SCALE GENOMIC DNA]</scope>
    <source>
        <strain evidence="2 3">KCTC42998</strain>
    </source>
</reference>
<name>A0A3P1CPG9_9BACT</name>
<protein>
    <submittedName>
        <fullName evidence="2">DNA-binding protein</fullName>
    </submittedName>
</protein>
<organism evidence="2 3">
    <name type="scientific">Larkinella knui</name>
    <dbReference type="NCBI Taxonomy" id="2025310"/>
    <lineage>
        <taxon>Bacteria</taxon>
        <taxon>Pseudomonadati</taxon>
        <taxon>Bacteroidota</taxon>
        <taxon>Cytophagia</taxon>
        <taxon>Cytophagales</taxon>
        <taxon>Spirosomataceae</taxon>
        <taxon>Larkinella</taxon>
    </lineage>
</organism>
<dbReference type="EMBL" id="RQJP01000002">
    <property type="protein sequence ID" value="RRB15211.1"/>
    <property type="molecule type" value="Genomic_DNA"/>
</dbReference>
<keyword evidence="3" id="KW-1185">Reference proteome</keyword>
<dbReference type="Proteomes" id="UP000274271">
    <property type="component" value="Unassembled WGS sequence"/>
</dbReference>
<dbReference type="InterPro" id="IPR010093">
    <property type="entry name" value="SinI_DNA-bd"/>
</dbReference>
<dbReference type="InterPro" id="IPR009061">
    <property type="entry name" value="DNA-bd_dom_put_sf"/>
</dbReference>
<dbReference type="OrthoDB" id="1003442at2"/>
<evidence type="ECO:0000259" key="1">
    <source>
        <dbReference type="Pfam" id="PF12728"/>
    </source>
</evidence>
<evidence type="ECO:0000313" key="3">
    <source>
        <dbReference type="Proteomes" id="UP000274271"/>
    </source>
</evidence>
<keyword evidence="2" id="KW-0238">DNA-binding</keyword>
<dbReference type="GO" id="GO:0003677">
    <property type="term" value="F:DNA binding"/>
    <property type="evidence" value="ECO:0007669"/>
    <property type="project" value="UniProtKB-KW"/>
</dbReference>
<evidence type="ECO:0000313" key="2">
    <source>
        <dbReference type="EMBL" id="RRB15211.1"/>
    </source>
</evidence>
<feature type="domain" description="Helix-turn-helix" evidence="1">
    <location>
        <begin position="69"/>
        <end position="117"/>
    </location>
</feature>
<sequence>MSSNLRIIRICEQCGIEFEARKTTSKTCSDDCAKRAYKARKRAEKVEGSNKQVERIKAKPIEDLKAQVYLTVDETARLIRISRRTLYRMNERGELRFVKLGRRTVIPRLDIDRLFEQPKSVSRPMTVVIQLSDCYTMKEVIQKYGISEKALHNLIRRNEIPKQYNGIYAYVPKFRIDQLLSPTVTPS</sequence>
<dbReference type="NCBIfam" id="TIGR01764">
    <property type="entry name" value="excise"/>
    <property type="match status" value="1"/>
</dbReference>
<dbReference type="InterPro" id="IPR041657">
    <property type="entry name" value="HTH_17"/>
</dbReference>
<dbReference type="SUPFAM" id="SSF46955">
    <property type="entry name" value="Putative DNA-binding domain"/>
    <property type="match status" value="1"/>
</dbReference>
<dbReference type="RefSeq" id="WP_124906815.1">
    <property type="nucleotide sequence ID" value="NZ_RQJP01000002.1"/>
</dbReference>
<dbReference type="AlphaFoldDB" id="A0A3P1CPG9"/>
<gene>
    <name evidence="2" type="ORF">EHT87_11750</name>
</gene>
<dbReference type="Pfam" id="PF12728">
    <property type="entry name" value="HTH_17"/>
    <property type="match status" value="1"/>
</dbReference>
<accession>A0A3P1CPG9</accession>